<feature type="compositionally biased region" description="Basic and acidic residues" evidence="1">
    <location>
        <begin position="100"/>
        <end position="109"/>
    </location>
</feature>
<dbReference type="AlphaFoldDB" id="A0A2S6I2C1"/>
<reference evidence="3 4" key="1">
    <citation type="submission" date="2018-02" db="EMBL/GenBank/DDBJ databases">
        <title>Genomic Encyclopedia of Archaeal and Bacterial Type Strains, Phase II (KMG-II): from individual species to whole genera.</title>
        <authorList>
            <person name="Goeker M."/>
        </authorList>
    </citation>
    <scope>NUCLEOTIDE SEQUENCE [LARGE SCALE GENOMIC DNA]</scope>
    <source>
        <strain evidence="3 4">DSM 29526</strain>
    </source>
</reference>
<accession>A0A2S6I2C1</accession>
<comment type="caution">
    <text evidence="3">The sequence shown here is derived from an EMBL/GenBank/DDBJ whole genome shotgun (WGS) entry which is preliminary data.</text>
</comment>
<keyword evidence="2" id="KW-0472">Membrane</keyword>
<feature type="compositionally biased region" description="Basic and acidic residues" evidence="1">
    <location>
        <begin position="79"/>
        <end position="91"/>
    </location>
</feature>
<evidence type="ECO:0000313" key="4">
    <source>
        <dbReference type="Proteomes" id="UP000237662"/>
    </source>
</evidence>
<proteinExistence type="predicted"/>
<sequence>MTQDLKQIVIYGAFGLLLGAKIVEVLLTRSDTGIIDWWLLLIGVGAAVVHYFPTKAKPQSADAPRQAAFDATRDDEDTLVLRDHPNAERGSVHRSNPSPPERDAAEPFV</sequence>
<keyword evidence="2" id="KW-0812">Transmembrane</keyword>
<dbReference type="EMBL" id="PTJC01000006">
    <property type="protein sequence ID" value="PPK85229.1"/>
    <property type="molecule type" value="Genomic_DNA"/>
</dbReference>
<name>A0A2S6I2C1_9BACT</name>
<feature type="region of interest" description="Disordered" evidence="1">
    <location>
        <begin position="61"/>
        <end position="109"/>
    </location>
</feature>
<evidence type="ECO:0000256" key="2">
    <source>
        <dbReference type="SAM" id="Phobius"/>
    </source>
</evidence>
<feature type="transmembrane region" description="Helical" evidence="2">
    <location>
        <begin position="34"/>
        <end position="52"/>
    </location>
</feature>
<evidence type="ECO:0000313" key="3">
    <source>
        <dbReference type="EMBL" id="PPK85229.1"/>
    </source>
</evidence>
<organism evidence="3 4">
    <name type="scientific">Neolewinella xylanilytica</name>
    <dbReference type="NCBI Taxonomy" id="1514080"/>
    <lineage>
        <taxon>Bacteria</taxon>
        <taxon>Pseudomonadati</taxon>
        <taxon>Bacteroidota</taxon>
        <taxon>Saprospiria</taxon>
        <taxon>Saprospirales</taxon>
        <taxon>Lewinellaceae</taxon>
        <taxon>Neolewinella</taxon>
    </lineage>
</organism>
<feature type="transmembrane region" description="Helical" evidence="2">
    <location>
        <begin position="9"/>
        <end position="28"/>
    </location>
</feature>
<gene>
    <name evidence="3" type="ORF">CLV84_2121</name>
</gene>
<dbReference type="Proteomes" id="UP000237662">
    <property type="component" value="Unassembled WGS sequence"/>
</dbReference>
<keyword evidence="4" id="KW-1185">Reference proteome</keyword>
<keyword evidence="2" id="KW-1133">Transmembrane helix</keyword>
<protein>
    <submittedName>
        <fullName evidence="3">Uncharacterized protein</fullName>
    </submittedName>
</protein>
<dbReference type="RefSeq" id="WP_170067664.1">
    <property type="nucleotide sequence ID" value="NZ_PTJC01000006.1"/>
</dbReference>
<evidence type="ECO:0000256" key="1">
    <source>
        <dbReference type="SAM" id="MobiDB-lite"/>
    </source>
</evidence>